<keyword evidence="1" id="KW-0812">Transmembrane</keyword>
<gene>
    <name evidence="2" type="ORF">ACERZ8_03150</name>
</gene>
<feature type="transmembrane region" description="Helical" evidence="1">
    <location>
        <begin position="24"/>
        <end position="46"/>
    </location>
</feature>
<keyword evidence="1" id="KW-1133">Transmembrane helix</keyword>
<reference evidence="2 3" key="1">
    <citation type="submission" date="2024-08" db="EMBL/GenBank/DDBJ databases">
        <title>Tateyamaria sp. nov., isolated from marine algae.</title>
        <authorList>
            <person name="Choi B.J."/>
            <person name="Kim J.M."/>
            <person name="Lee J.K."/>
            <person name="Choi D.G."/>
            <person name="Bayburt H."/>
            <person name="Baek J.H."/>
            <person name="Han D.M."/>
            <person name="Jeon C.O."/>
        </authorList>
    </citation>
    <scope>NUCLEOTIDE SEQUENCE [LARGE SCALE GENOMIC DNA]</scope>
    <source>
        <strain evidence="2 3">KMU-156</strain>
    </source>
</reference>
<dbReference type="Proteomes" id="UP001627408">
    <property type="component" value="Unassembled WGS sequence"/>
</dbReference>
<protein>
    <submittedName>
        <fullName evidence="2">Uncharacterized protein</fullName>
    </submittedName>
</protein>
<dbReference type="EMBL" id="JBHDIY010000002">
    <property type="protein sequence ID" value="MFL4468915.1"/>
    <property type="molecule type" value="Genomic_DNA"/>
</dbReference>
<keyword evidence="3" id="KW-1185">Reference proteome</keyword>
<evidence type="ECO:0000313" key="3">
    <source>
        <dbReference type="Proteomes" id="UP001627408"/>
    </source>
</evidence>
<proteinExistence type="predicted"/>
<accession>A0ABW8UP63</accession>
<comment type="caution">
    <text evidence="2">The sequence shown here is derived from an EMBL/GenBank/DDBJ whole genome shotgun (WGS) entry which is preliminary data.</text>
</comment>
<sequence length="120" mass="12992">MATEGSAAHSVPGWFVAPGEGDSLAWFALILLALALYGLVTLYAAFDRWAERQSEGTPLAKTIPTLLSIALLYEIFPLGHFNILLPIAAILIALMADWSRFHLNRTKQGAATPADEVQDV</sequence>
<name>A0ABW8UP63_9RHOB</name>
<organism evidence="2 3">
    <name type="scientific">Tateyamaria armeniaca</name>
    <dbReference type="NCBI Taxonomy" id="2518930"/>
    <lineage>
        <taxon>Bacteria</taxon>
        <taxon>Pseudomonadati</taxon>
        <taxon>Pseudomonadota</taxon>
        <taxon>Alphaproteobacteria</taxon>
        <taxon>Rhodobacterales</taxon>
        <taxon>Roseobacteraceae</taxon>
        <taxon>Tateyamaria</taxon>
    </lineage>
</organism>
<keyword evidence="1" id="KW-0472">Membrane</keyword>
<evidence type="ECO:0000256" key="1">
    <source>
        <dbReference type="SAM" id="Phobius"/>
    </source>
</evidence>
<dbReference type="RefSeq" id="WP_407590663.1">
    <property type="nucleotide sequence ID" value="NZ_JBHDIY010000002.1"/>
</dbReference>
<feature type="transmembrane region" description="Helical" evidence="1">
    <location>
        <begin position="81"/>
        <end position="98"/>
    </location>
</feature>
<evidence type="ECO:0000313" key="2">
    <source>
        <dbReference type="EMBL" id="MFL4468915.1"/>
    </source>
</evidence>